<reference evidence="9 10" key="1">
    <citation type="submission" date="2023-01" db="EMBL/GenBank/DDBJ databases">
        <title>Novel species of the genus Asticcacaulis isolated from rivers.</title>
        <authorList>
            <person name="Lu H."/>
        </authorList>
    </citation>
    <scope>NUCLEOTIDE SEQUENCE [LARGE SCALE GENOMIC DNA]</scope>
    <source>
        <strain evidence="9 10">LKC15W</strain>
    </source>
</reference>
<dbReference type="PANTHER" id="PTHR43500:SF1">
    <property type="entry name" value="CYSTATHIONINE BETA-LYASE-RELATED"/>
    <property type="match status" value="1"/>
</dbReference>
<dbReference type="Pfam" id="PF01053">
    <property type="entry name" value="Cys_Met_Meta_PP"/>
    <property type="match status" value="1"/>
</dbReference>
<name>A0ABT5HII1_9CAUL</name>
<comment type="catalytic activity">
    <reaction evidence="6">
        <text>L,L-cystathionine + H2O = L-homocysteine + pyruvate + NH4(+)</text>
        <dbReference type="Rhea" id="RHEA:13965"/>
        <dbReference type="ChEBI" id="CHEBI:15361"/>
        <dbReference type="ChEBI" id="CHEBI:15377"/>
        <dbReference type="ChEBI" id="CHEBI:28938"/>
        <dbReference type="ChEBI" id="CHEBI:58161"/>
        <dbReference type="ChEBI" id="CHEBI:58199"/>
    </reaction>
</comment>
<keyword evidence="4 9" id="KW-0456">Lyase</keyword>
<gene>
    <name evidence="9" type="primary">metC</name>
    <name evidence="9" type="ORF">PQU98_07940</name>
</gene>
<dbReference type="InterPro" id="IPR015422">
    <property type="entry name" value="PyrdxlP-dep_Trfase_small"/>
</dbReference>
<evidence type="ECO:0000256" key="7">
    <source>
        <dbReference type="ARBA" id="ARBA00047625"/>
    </source>
</evidence>
<evidence type="ECO:0000256" key="4">
    <source>
        <dbReference type="ARBA" id="ARBA00023239"/>
    </source>
</evidence>
<protein>
    <submittedName>
        <fullName evidence="9">Cystathionine beta-lyase</fullName>
        <ecNumber evidence="9">4.4.1.13</ecNumber>
    </submittedName>
</protein>
<dbReference type="GO" id="GO:0047804">
    <property type="term" value="F:cysteine-S-conjugate beta-lyase activity"/>
    <property type="evidence" value="ECO:0007669"/>
    <property type="project" value="UniProtKB-EC"/>
</dbReference>
<dbReference type="Gene3D" id="3.90.1150.10">
    <property type="entry name" value="Aspartate Aminotransferase, domain 1"/>
    <property type="match status" value="1"/>
</dbReference>
<comment type="cofactor">
    <cofactor evidence="1 8">
        <name>pyridoxal 5'-phosphate</name>
        <dbReference type="ChEBI" id="CHEBI:597326"/>
    </cofactor>
</comment>
<accession>A0ABT5HII1</accession>
<evidence type="ECO:0000256" key="2">
    <source>
        <dbReference type="ARBA" id="ARBA00009077"/>
    </source>
</evidence>
<keyword evidence="3 8" id="KW-0663">Pyridoxal phosphate</keyword>
<comment type="catalytic activity">
    <reaction evidence="7">
        <text>an S-substituted L-cysteine + H2O = a thiol + pyruvate + NH4(+)</text>
        <dbReference type="Rhea" id="RHEA:18121"/>
        <dbReference type="ChEBI" id="CHEBI:15361"/>
        <dbReference type="ChEBI" id="CHEBI:15377"/>
        <dbReference type="ChEBI" id="CHEBI:28938"/>
        <dbReference type="ChEBI" id="CHEBI:29256"/>
        <dbReference type="ChEBI" id="CHEBI:58717"/>
        <dbReference type="EC" id="4.4.1.13"/>
    </reaction>
</comment>
<evidence type="ECO:0000256" key="5">
    <source>
        <dbReference type="ARBA" id="ARBA00046315"/>
    </source>
</evidence>
<dbReference type="PIRSF" id="PIRSF001434">
    <property type="entry name" value="CGS"/>
    <property type="match status" value="1"/>
</dbReference>
<dbReference type="Proteomes" id="UP001218579">
    <property type="component" value="Unassembled WGS sequence"/>
</dbReference>
<dbReference type="InterPro" id="IPR015424">
    <property type="entry name" value="PyrdxlP-dep_Trfase"/>
</dbReference>
<evidence type="ECO:0000313" key="9">
    <source>
        <dbReference type="EMBL" id="MDC7676056.1"/>
    </source>
</evidence>
<keyword evidence="10" id="KW-1185">Reference proteome</keyword>
<evidence type="ECO:0000256" key="6">
    <source>
        <dbReference type="ARBA" id="ARBA00047517"/>
    </source>
</evidence>
<dbReference type="Gene3D" id="3.40.640.10">
    <property type="entry name" value="Type I PLP-dependent aspartate aminotransferase-like (Major domain)"/>
    <property type="match status" value="1"/>
</dbReference>
<comment type="caution">
    <text evidence="9">The sequence shown here is derived from an EMBL/GenBank/DDBJ whole genome shotgun (WGS) entry which is preliminary data.</text>
</comment>
<dbReference type="PROSITE" id="PS00868">
    <property type="entry name" value="CYS_MET_METAB_PP"/>
    <property type="match status" value="1"/>
</dbReference>
<dbReference type="InterPro" id="IPR054542">
    <property type="entry name" value="Cys_met_metab_PP"/>
</dbReference>
<evidence type="ECO:0000256" key="3">
    <source>
        <dbReference type="ARBA" id="ARBA00022898"/>
    </source>
</evidence>
<dbReference type="SUPFAM" id="SSF53383">
    <property type="entry name" value="PLP-dependent transferases"/>
    <property type="match status" value="1"/>
</dbReference>
<dbReference type="RefSeq" id="WP_272744362.1">
    <property type="nucleotide sequence ID" value="NZ_JAQQKV010000001.1"/>
</dbReference>
<dbReference type="InterPro" id="IPR015421">
    <property type="entry name" value="PyrdxlP-dep_Trfase_major"/>
</dbReference>
<dbReference type="InterPro" id="IPR006233">
    <property type="entry name" value="Cys_b_lyase_bac"/>
</dbReference>
<dbReference type="NCBIfam" id="TIGR01324">
    <property type="entry name" value="cysta_beta_ly_B"/>
    <property type="match status" value="1"/>
</dbReference>
<dbReference type="PANTHER" id="PTHR43500">
    <property type="entry name" value="CYSTATHIONINE BETA-LYASE-RELATED"/>
    <property type="match status" value="1"/>
</dbReference>
<evidence type="ECO:0000256" key="8">
    <source>
        <dbReference type="RuleBase" id="RU362118"/>
    </source>
</evidence>
<evidence type="ECO:0000313" key="10">
    <source>
        <dbReference type="Proteomes" id="UP001218579"/>
    </source>
</evidence>
<dbReference type="InterPro" id="IPR000277">
    <property type="entry name" value="Cys/Met-Metab_PyrdxlP-dep_enz"/>
</dbReference>
<dbReference type="EC" id="4.4.1.13" evidence="9"/>
<comment type="pathway">
    <text evidence="5">Amino-acid biosynthesis; L-methionine biosynthesis via de novo pathway; L-homocysteine from L-cystathionine: step 1/1.</text>
</comment>
<dbReference type="EMBL" id="JAQQKV010000001">
    <property type="protein sequence ID" value="MDC7676056.1"/>
    <property type="molecule type" value="Genomic_DNA"/>
</dbReference>
<evidence type="ECO:0000256" key="1">
    <source>
        <dbReference type="ARBA" id="ARBA00001933"/>
    </source>
</evidence>
<proteinExistence type="inferred from homology"/>
<sequence length="396" mass="42811">MSKSVSERTRLTSATYDLAPSHRAVNVGVERGSTVLYACAEDLYDDRIQPGYGIEGLSTQRELMRLMCELEGATDVFLLPTGLSALTLAITACLKAGDEVVCVNSCYGPIRRFLQTQMARFGVTARYYDAGASADEVMALTNDKTALIIVESPGSLTFDIQDIPAIAKAAKARGILTLCDNTYGAGVLFKPLDHGIDMSMQALTKYVGGHSDILIGTVAVKDKALAKRLDDTSRAFSFFTSADESYLAIRGLRTLHLRLEQSGKSGLELARWLEGHDLVDRVLHPGLESFPGHDLFKRDFTGSNGLFSVVLKGGNIAASCAFLNALKLFGLGFSWGGFESLAIHFEPQLMGRAKLGQSQNLAYEGSLIRFYVGLEDPADLKADIAQALEVYRAAIG</sequence>
<organism evidence="9 10">
    <name type="scientific">Asticcacaulis machinosus</name>
    <dbReference type="NCBI Taxonomy" id="2984211"/>
    <lineage>
        <taxon>Bacteria</taxon>
        <taxon>Pseudomonadati</taxon>
        <taxon>Pseudomonadota</taxon>
        <taxon>Alphaproteobacteria</taxon>
        <taxon>Caulobacterales</taxon>
        <taxon>Caulobacteraceae</taxon>
        <taxon>Asticcacaulis</taxon>
    </lineage>
</organism>
<comment type="similarity">
    <text evidence="2 8">Belongs to the trans-sulfuration enzymes family.</text>
</comment>